<accession>A0AA40F179</accession>
<evidence type="ECO:0000313" key="2">
    <source>
        <dbReference type="Proteomes" id="UP001172155"/>
    </source>
</evidence>
<reference evidence="1" key="1">
    <citation type="submission" date="2023-06" db="EMBL/GenBank/DDBJ databases">
        <title>Genome-scale phylogeny and comparative genomics of the fungal order Sordariales.</title>
        <authorList>
            <consortium name="Lawrence Berkeley National Laboratory"/>
            <person name="Hensen N."/>
            <person name="Bonometti L."/>
            <person name="Westerberg I."/>
            <person name="Brannstrom I.O."/>
            <person name="Guillou S."/>
            <person name="Cros-Aarteil S."/>
            <person name="Calhoun S."/>
            <person name="Haridas S."/>
            <person name="Kuo A."/>
            <person name="Mondo S."/>
            <person name="Pangilinan J."/>
            <person name="Riley R."/>
            <person name="LaButti K."/>
            <person name="Andreopoulos B."/>
            <person name="Lipzen A."/>
            <person name="Chen C."/>
            <person name="Yanf M."/>
            <person name="Daum C."/>
            <person name="Ng V."/>
            <person name="Clum A."/>
            <person name="Steindorff A."/>
            <person name="Ohm R."/>
            <person name="Martin F."/>
            <person name="Silar P."/>
            <person name="Natvig D."/>
            <person name="Lalanne C."/>
            <person name="Gautier V."/>
            <person name="Ament-velasquez S.L."/>
            <person name="Kruys A."/>
            <person name="Hutchinson M.I."/>
            <person name="Powell A.J."/>
            <person name="Barry K."/>
            <person name="Miller A.N."/>
            <person name="Grigoriev I.V."/>
            <person name="Debuchy R."/>
            <person name="Gladieux P."/>
            <person name="Thoren M.H."/>
            <person name="Johannesson H."/>
        </authorList>
    </citation>
    <scope>NUCLEOTIDE SEQUENCE</scope>
    <source>
        <strain evidence="1">SMH3187-1</strain>
    </source>
</reference>
<dbReference type="Proteomes" id="UP001172155">
    <property type="component" value="Unassembled WGS sequence"/>
</dbReference>
<evidence type="ECO:0000313" key="1">
    <source>
        <dbReference type="EMBL" id="KAK0749344.1"/>
    </source>
</evidence>
<comment type="caution">
    <text evidence="1">The sequence shown here is derived from an EMBL/GenBank/DDBJ whole genome shotgun (WGS) entry which is preliminary data.</text>
</comment>
<keyword evidence="2" id="KW-1185">Reference proteome</keyword>
<name>A0AA40F179_9PEZI</name>
<organism evidence="1 2">
    <name type="scientific">Schizothecium vesticola</name>
    <dbReference type="NCBI Taxonomy" id="314040"/>
    <lineage>
        <taxon>Eukaryota</taxon>
        <taxon>Fungi</taxon>
        <taxon>Dikarya</taxon>
        <taxon>Ascomycota</taxon>
        <taxon>Pezizomycotina</taxon>
        <taxon>Sordariomycetes</taxon>
        <taxon>Sordariomycetidae</taxon>
        <taxon>Sordariales</taxon>
        <taxon>Schizotheciaceae</taxon>
        <taxon>Schizothecium</taxon>
    </lineage>
</organism>
<sequence>MAFKLHIPPCISTPSHPLHPPPPEKPLRIQIEGPVVAIQKLLPEISWHADPFSLVFPQPAGPEIAKLAYRVVYGRDVCPELVNDMVVRDEYLGWVTDVTPYRHIDYYGVTFDHLVPADHPDPDVLQINIIELETDGGPFADGGAYANEYLLFAVDPADYTGKKVLAVPRCCQKRKGTQDRARVNSSVAGRDARMRGANAIKEGCSVCPRLEDKARLECTTK</sequence>
<dbReference type="AlphaFoldDB" id="A0AA40F179"/>
<protein>
    <submittedName>
        <fullName evidence="1">Uncharacterized protein</fullName>
    </submittedName>
</protein>
<dbReference type="EMBL" id="JAUKUD010000003">
    <property type="protein sequence ID" value="KAK0749344.1"/>
    <property type="molecule type" value="Genomic_DNA"/>
</dbReference>
<gene>
    <name evidence="1" type="ORF">B0T18DRAFT_406377</name>
</gene>
<proteinExistence type="predicted"/>